<dbReference type="Proteomes" id="UP001205861">
    <property type="component" value="Unassembled WGS sequence"/>
</dbReference>
<dbReference type="SMART" id="SM00710">
    <property type="entry name" value="PbH1"/>
    <property type="match status" value="9"/>
</dbReference>
<feature type="domain" description="Right handed beta helix" evidence="1">
    <location>
        <begin position="216"/>
        <end position="393"/>
    </location>
</feature>
<dbReference type="EMBL" id="JANUGV010000008">
    <property type="protein sequence ID" value="MCS0610712.1"/>
    <property type="molecule type" value="Genomic_DNA"/>
</dbReference>
<dbReference type="InterPro" id="IPR006626">
    <property type="entry name" value="PbH1"/>
</dbReference>
<gene>
    <name evidence="2" type="ORF">NX773_21305</name>
</gene>
<dbReference type="InterPro" id="IPR011050">
    <property type="entry name" value="Pectin_lyase_fold/virulence"/>
</dbReference>
<comment type="caution">
    <text evidence="2">The sequence shown here is derived from an EMBL/GenBank/DDBJ whole genome shotgun (WGS) entry which is preliminary data.</text>
</comment>
<evidence type="ECO:0000313" key="3">
    <source>
        <dbReference type="Proteomes" id="UP001205861"/>
    </source>
</evidence>
<dbReference type="Pfam" id="PF13229">
    <property type="entry name" value="Beta_helix"/>
    <property type="match status" value="1"/>
</dbReference>
<accession>A0ABT2BQC1</accession>
<sequence>MATIYVDPSAAAPGNGTLSSPFRSWTSVTWAPGNTYLQKRGTTYTGVFRLSASGTSLQRITVAAYARADGTDDPTRPKPVIILPGAPTTPANGASIAVHNQERDFVTYRNLDIRNTALPEGSDVAIIWLGNNCVFENINLASNCAGVYAFGKNHVTVSACVLDVVSNAAAFANHGILVAGAASIDDIRILNNTIRHHGGGTPSSHGIRCETYTSTAFFTNLAIRGNRISPPPGVPYSRNRGAIGIYLVNGNAAQLERNTVNGMLTGIFINGGSRDYLGSNNCSNNMNFGIHITGLATSFLIESNTCNANGGPLTATYYGRGIELSSKAGAGAVSGHTIRRNTCRFNFNFGGPLDNGSEGVGIGLDDGTTRCSVYGNNISNNEGNGIQLYGGGDLVKYPDTGGNMIMANRMDSNCTYSVLGRRSGGTTPSPFYAHIALAWIYGSRTTITNNVFSGTTRGGISEEVHCSNILAVNNIYIGVPYPAKASPPAEQA</sequence>
<proteinExistence type="predicted"/>
<reference evidence="2 3" key="1">
    <citation type="submission" date="2022-08" db="EMBL/GenBank/DDBJ databases">
        <title>Reclassification of Massilia species as members of the genera Telluria, Duganella, Pseudoduganella, Mokoshia gen. nov. and Zemynaea gen. nov. using orthogonal and non-orthogonal genome-based approaches.</title>
        <authorList>
            <person name="Bowman J.P."/>
        </authorList>
    </citation>
    <scope>NUCLEOTIDE SEQUENCE [LARGE SCALE GENOMIC DNA]</scope>
    <source>
        <strain evidence="2 3">JCM 31607</strain>
    </source>
</reference>
<dbReference type="SUPFAM" id="SSF51126">
    <property type="entry name" value="Pectin lyase-like"/>
    <property type="match status" value="2"/>
</dbReference>
<name>A0ABT2BQC1_9BURK</name>
<dbReference type="InterPro" id="IPR012334">
    <property type="entry name" value="Pectin_lyas_fold"/>
</dbReference>
<organism evidence="2 3">
    <name type="scientific">Massilia solisilvae</name>
    <dbReference type="NCBI Taxonomy" id="1811225"/>
    <lineage>
        <taxon>Bacteria</taxon>
        <taxon>Pseudomonadati</taxon>
        <taxon>Pseudomonadota</taxon>
        <taxon>Betaproteobacteria</taxon>
        <taxon>Burkholderiales</taxon>
        <taxon>Oxalobacteraceae</taxon>
        <taxon>Telluria group</taxon>
        <taxon>Massilia</taxon>
    </lineage>
</organism>
<dbReference type="Gene3D" id="2.160.20.10">
    <property type="entry name" value="Single-stranded right-handed beta-helix, Pectin lyase-like"/>
    <property type="match status" value="2"/>
</dbReference>
<dbReference type="InterPro" id="IPR039448">
    <property type="entry name" value="Beta_helix"/>
</dbReference>
<evidence type="ECO:0000313" key="2">
    <source>
        <dbReference type="EMBL" id="MCS0610712.1"/>
    </source>
</evidence>
<dbReference type="RefSeq" id="WP_258858274.1">
    <property type="nucleotide sequence ID" value="NZ_JANUGV010000008.1"/>
</dbReference>
<keyword evidence="3" id="KW-1185">Reference proteome</keyword>
<protein>
    <submittedName>
        <fullName evidence="2">Right-handed parallel beta-helix repeat-containing protein</fullName>
    </submittedName>
</protein>
<evidence type="ECO:0000259" key="1">
    <source>
        <dbReference type="Pfam" id="PF13229"/>
    </source>
</evidence>